<proteinExistence type="predicted"/>
<sequence length="204" mass="22436">MEREREMLEVAERVFAERGYHAASVDAIAEGTGITKPMVYAYFGSKEGLYVACMERARRRLFEAIDEAADADAPPDEQLWFGVLAFFTFVAEQRESWSVLFGEATSRDGPFAAEAIRLRGQLARLVAQLLGEAAAAEGLDPPRVGVTDPLAHALVGAAESLAGWWLHQHPEEPTERVALWLMNFAWTGFGDLVRGAEWTPPDAG</sequence>
<dbReference type="InterPro" id="IPR009057">
    <property type="entry name" value="Homeodomain-like_sf"/>
</dbReference>
<dbReference type="SUPFAM" id="SSF48498">
    <property type="entry name" value="Tetracyclin repressor-like, C-terminal domain"/>
    <property type="match status" value="1"/>
</dbReference>
<evidence type="ECO:0000256" key="4">
    <source>
        <dbReference type="PROSITE-ProRule" id="PRU00335"/>
    </source>
</evidence>
<evidence type="ECO:0000256" key="3">
    <source>
        <dbReference type="ARBA" id="ARBA00023163"/>
    </source>
</evidence>
<protein>
    <submittedName>
        <fullName evidence="6">Transcriptional regulator, AcrR family</fullName>
    </submittedName>
</protein>
<dbReference type="PANTHER" id="PTHR30055:SF158">
    <property type="entry name" value="POSSIBLE TRANSCRIPTIONAL REGULATORY PROTEIN (PROBABLY TETR-FAMILY)"/>
    <property type="match status" value="1"/>
</dbReference>
<dbReference type="EMBL" id="CADCVV010000116">
    <property type="protein sequence ID" value="CAA9504606.1"/>
    <property type="molecule type" value="Genomic_DNA"/>
</dbReference>
<dbReference type="PROSITE" id="PS50977">
    <property type="entry name" value="HTH_TETR_2"/>
    <property type="match status" value="1"/>
</dbReference>
<evidence type="ECO:0000313" key="6">
    <source>
        <dbReference type="EMBL" id="CAA9504606.1"/>
    </source>
</evidence>
<evidence type="ECO:0000259" key="5">
    <source>
        <dbReference type="PROSITE" id="PS50977"/>
    </source>
</evidence>
<accession>A0A6J4ST27</accession>
<dbReference type="InterPro" id="IPR036271">
    <property type="entry name" value="Tet_transcr_reg_TetR-rel_C_sf"/>
</dbReference>
<dbReference type="SUPFAM" id="SSF46689">
    <property type="entry name" value="Homeodomain-like"/>
    <property type="match status" value="1"/>
</dbReference>
<feature type="domain" description="HTH tetR-type" evidence="5">
    <location>
        <begin position="1"/>
        <end position="61"/>
    </location>
</feature>
<dbReference type="PROSITE" id="PS01081">
    <property type="entry name" value="HTH_TETR_1"/>
    <property type="match status" value="1"/>
</dbReference>
<dbReference type="Pfam" id="PF21943">
    <property type="entry name" value="TetR_C_46"/>
    <property type="match status" value="1"/>
</dbReference>
<dbReference type="InterPro" id="IPR050109">
    <property type="entry name" value="HTH-type_TetR-like_transc_reg"/>
</dbReference>
<dbReference type="GO" id="GO:0003700">
    <property type="term" value="F:DNA-binding transcription factor activity"/>
    <property type="evidence" value="ECO:0007669"/>
    <property type="project" value="TreeGrafter"/>
</dbReference>
<dbReference type="Gene3D" id="1.10.357.10">
    <property type="entry name" value="Tetracycline Repressor, domain 2"/>
    <property type="match status" value="1"/>
</dbReference>
<dbReference type="InterPro" id="IPR054129">
    <property type="entry name" value="DesT_TetR_C"/>
</dbReference>
<dbReference type="PANTHER" id="PTHR30055">
    <property type="entry name" value="HTH-TYPE TRANSCRIPTIONAL REGULATOR RUTR"/>
    <property type="match status" value="1"/>
</dbReference>
<dbReference type="GO" id="GO:0000976">
    <property type="term" value="F:transcription cis-regulatory region binding"/>
    <property type="evidence" value="ECO:0007669"/>
    <property type="project" value="TreeGrafter"/>
</dbReference>
<keyword evidence="2 4" id="KW-0238">DNA-binding</keyword>
<dbReference type="InterPro" id="IPR001647">
    <property type="entry name" value="HTH_TetR"/>
</dbReference>
<evidence type="ECO:0000256" key="2">
    <source>
        <dbReference type="ARBA" id="ARBA00023125"/>
    </source>
</evidence>
<feature type="DNA-binding region" description="H-T-H motif" evidence="4">
    <location>
        <begin position="24"/>
        <end position="43"/>
    </location>
</feature>
<gene>
    <name evidence="6" type="ORF">AVDCRST_MAG17-1604</name>
</gene>
<organism evidence="6">
    <name type="scientific">uncultured Solirubrobacterales bacterium</name>
    <dbReference type="NCBI Taxonomy" id="768556"/>
    <lineage>
        <taxon>Bacteria</taxon>
        <taxon>Bacillati</taxon>
        <taxon>Actinomycetota</taxon>
        <taxon>Thermoleophilia</taxon>
        <taxon>Solirubrobacterales</taxon>
        <taxon>environmental samples</taxon>
    </lineage>
</organism>
<reference evidence="6" key="1">
    <citation type="submission" date="2020-02" db="EMBL/GenBank/DDBJ databases">
        <authorList>
            <person name="Meier V. D."/>
        </authorList>
    </citation>
    <scope>NUCLEOTIDE SEQUENCE</scope>
    <source>
        <strain evidence="6">AVDCRST_MAG17</strain>
    </source>
</reference>
<keyword evidence="1" id="KW-0805">Transcription regulation</keyword>
<name>A0A6J4ST27_9ACTN</name>
<dbReference type="Pfam" id="PF00440">
    <property type="entry name" value="TetR_N"/>
    <property type="match status" value="1"/>
</dbReference>
<dbReference type="GO" id="GO:0045892">
    <property type="term" value="P:negative regulation of DNA-templated transcription"/>
    <property type="evidence" value="ECO:0007669"/>
    <property type="project" value="UniProtKB-ARBA"/>
</dbReference>
<evidence type="ECO:0000256" key="1">
    <source>
        <dbReference type="ARBA" id="ARBA00023015"/>
    </source>
</evidence>
<keyword evidence="3" id="KW-0804">Transcription</keyword>
<dbReference type="AlphaFoldDB" id="A0A6J4ST27"/>
<dbReference type="InterPro" id="IPR023772">
    <property type="entry name" value="DNA-bd_HTH_TetR-type_CS"/>
</dbReference>
<dbReference type="FunFam" id="1.10.10.60:FF:000141">
    <property type="entry name" value="TetR family transcriptional regulator"/>
    <property type="match status" value="1"/>
</dbReference>
<dbReference type="PRINTS" id="PR00455">
    <property type="entry name" value="HTHTETR"/>
</dbReference>